<dbReference type="EMBL" id="FZOY01000008">
    <property type="protein sequence ID" value="SNT22800.1"/>
    <property type="molecule type" value="Genomic_DNA"/>
</dbReference>
<proteinExistence type="predicted"/>
<evidence type="ECO:0000313" key="3">
    <source>
        <dbReference type="Proteomes" id="UP000198426"/>
    </source>
</evidence>
<dbReference type="InterPro" id="IPR011335">
    <property type="entry name" value="Restrct_endonuc-II-like"/>
</dbReference>
<evidence type="ECO:0000313" key="2">
    <source>
        <dbReference type="EMBL" id="SNT22800.1"/>
    </source>
</evidence>
<dbReference type="InterPro" id="IPR011604">
    <property type="entry name" value="PDDEXK-like_dom_sf"/>
</dbReference>
<reference evidence="2 3" key="1">
    <citation type="submission" date="2017-06" db="EMBL/GenBank/DDBJ databases">
        <authorList>
            <person name="Kim H.J."/>
            <person name="Triplett B.A."/>
        </authorList>
    </citation>
    <scope>NUCLEOTIDE SEQUENCE [LARGE SCALE GENOMIC DNA]</scope>
    <source>
        <strain evidence="2 3">DSM 29339</strain>
    </source>
</reference>
<evidence type="ECO:0000259" key="1">
    <source>
        <dbReference type="Pfam" id="PF12705"/>
    </source>
</evidence>
<gene>
    <name evidence="2" type="ORF">SAMN05421757_108101</name>
</gene>
<dbReference type="InterPro" id="IPR027417">
    <property type="entry name" value="P-loop_NTPase"/>
</dbReference>
<keyword evidence="3" id="KW-1185">Reference proteome</keyword>
<sequence length="994" mass="108661">MPEAAQARLFGLAPGVAHAEALVEGLAERLASDDPLAWARVTIFANSGRMRRRIREVFDAGPPRLLPRLRLVGDLASDPGFPEIPPVLPPLYQKLDLAELLLTLIERDAGLAPRGAAFDLADSLSALIDEMHGEGVDAEALADLDVGAFAEHWKRGRTIVEAAFAHFGARAEALAGPEARQRRVVEALIARWQTEPPTDSIVIAGSTGSRGPTRMLMEAVARLPQGYVVLPGVDFDQPERVWAALDRSMEGEDHPQYRFRALMRALDLAPGDIRPWTEAPAPAPERNRLVSLALRPAPVTDQWRAEGRHLTGIETATAPMTLLEAPNQRMEATAIALRLRQAVADGQVAALITPDRMLTRRVAAALQRWGIEPDDSAGEPLHQSAPGRFLRLVNELRLAPAELPLLLSLLKHPLAHSAPETRGQHLIWTRELEIRLRRRAIAQPGRDDLAEWVAKSRVEDGRAAWADWLSTLLDGIDRGQPMEVGTHVAQLRMLAEALAAGPGGAGSGRLWQGKSGEQALAAVEALGAAGARGGTLAARDFASLLNGHLGGYTVQDPARSHPGVMIWGTLEARVQSADLTILAGLNDGTWPDLPGPDTWLNRQMRADAGLLLPDRRIGLAAHDFQIAIAAPEVMLTRATRNEEAETVPSRWLNRLVNLLDGIGPESKAALEAMRGRGRHWLSLAAEVDRPADRVDPEPRPSPMPPVEKRPHELAVTWITKLIRDPYAVYASQILRLRPLAPLAPSPDARLRGTTLHRIMEAFLACRAEWQDDAAAARERLSELAWAELRQATPLPSMQALWHARLMSVADRIVEGELERLAAGAPVLTERQGAVELPGLNFRLTARPDRIDRLTDGCFTIYDYKSGKPPTDPEVKHFEKQLPLEGAMLERGGFSVAGPAGQARLDGLGYIAIGASGADRMLKMEDDDGRLPDTTWERLQALIGRYNRREQGYTAIRAAQLTSYAGDYDHLARYGEWDLTDDARPVHVGPEEASE</sequence>
<dbReference type="SUPFAM" id="SSF52980">
    <property type="entry name" value="Restriction endonuclease-like"/>
    <property type="match status" value="1"/>
</dbReference>
<accession>A0A239KXQ7</accession>
<dbReference type="InterPro" id="IPR014153">
    <property type="entry name" value="Ds_break_AddB"/>
</dbReference>
<feature type="domain" description="PD-(D/E)XK endonuclease-like" evidence="1">
    <location>
        <begin position="715"/>
        <end position="902"/>
    </location>
</feature>
<dbReference type="Proteomes" id="UP000198426">
    <property type="component" value="Unassembled WGS sequence"/>
</dbReference>
<dbReference type="InterPro" id="IPR038726">
    <property type="entry name" value="PDDEXK_AddAB-type"/>
</dbReference>
<dbReference type="OrthoDB" id="9780606at2"/>
<dbReference type="Pfam" id="PF12705">
    <property type="entry name" value="PDDEXK_1"/>
    <property type="match status" value="1"/>
</dbReference>
<dbReference type="NCBIfam" id="TIGR02786">
    <property type="entry name" value="addB_alphas"/>
    <property type="match status" value="1"/>
</dbReference>
<protein>
    <submittedName>
        <fullName evidence="2">Double-strand break repair protein AddB</fullName>
    </submittedName>
</protein>
<dbReference type="AlphaFoldDB" id="A0A239KXQ7"/>
<name>A0A239KXQ7_9RHOB</name>
<dbReference type="RefSeq" id="WP_089234602.1">
    <property type="nucleotide sequence ID" value="NZ_FZOY01000008.1"/>
</dbReference>
<dbReference type="SUPFAM" id="SSF52540">
    <property type="entry name" value="P-loop containing nucleoside triphosphate hydrolases"/>
    <property type="match status" value="1"/>
</dbReference>
<dbReference type="Gene3D" id="3.90.320.10">
    <property type="match status" value="1"/>
</dbReference>
<organism evidence="2 3">
    <name type="scientific">Tropicimonas sediminicola</name>
    <dbReference type="NCBI Taxonomy" id="1031541"/>
    <lineage>
        <taxon>Bacteria</taxon>
        <taxon>Pseudomonadati</taxon>
        <taxon>Pseudomonadota</taxon>
        <taxon>Alphaproteobacteria</taxon>
        <taxon>Rhodobacterales</taxon>
        <taxon>Roseobacteraceae</taxon>
        <taxon>Tropicimonas</taxon>
    </lineage>
</organism>